<proteinExistence type="predicted"/>
<gene>
    <name evidence="2" type="ORF">FAZ95_01835</name>
</gene>
<organism evidence="2 3">
    <name type="scientific">Trinickia violacea</name>
    <dbReference type="NCBI Taxonomy" id="2571746"/>
    <lineage>
        <taxon>Bacteria</taxon>
        <taxon>Pseudomonadati</taxon>
        <taxon>Pseudomonadota</taxon>
        <taxon>Betaproteobacteria</taxon>
        <taxon>Burkholderiales</taxon>
        <taxon>Burkholderiaceae</taxon>
        <taxon>Trinickia</taxon>
    </lineage>
</organism>
<dbReference type="Proteomes" id="UP000298656">
    <property type="component" value="Chromosome 1"/>
</dbReference>
<dbReference type="KEGG" id="tvl:FAZ95_01835"/>
<feature type="chain" id="PRO_5020832077" description="ABC-type transport auxiliary lipoprotein component domain-containing protein" evidence="1">
    <location>
        <begin position="31"/>
        <end position="187"/>
    </location>
</feature>
<protein>
    <recommendedName>
        <fullName evidence="4">ABC-type transport auxiliary lipoprotein component domain-containing protein</fullName>
    </recommendedName>
</protein>
<evidence type="ECO:0000256" key="1">
    <source>
        <dbReference type="SAM" id="SignalP"/>
    </source>
</evidence>
<evidence type="ECO:0000313" key="2">
    <source>
        <dbReference type="EMBL" id="QCP51609.1"/>
    </source>
</evidence>
<evidence type="ECO:0008006" key="4">
    <source>
        <dbReference type="Google" id="ProtNLM"/>
    </source>
</evidence>
<name>A0A4P8J048_9BURK</name>
<sequence length="187" mass="19621">MGSGVRLACAAAAALVLNGCAWTLITAADAAGSLVQAGFAVSSHYSSPTFVNGDPVALHNVCIEWNQTVSVSDFVPALQLALFRRGVRSDVYNPGASPPGCEARLVYNAAVDYGRDAFSSDAAPYLSAIDLTLIQNGRIAVSARYTTQGLSSDRFASASTKLRGMIDRMVLERSTEVTQVAKSSPND</sequence>
<feature type="signal peptide" evidence="1">
    <location>
        <begin position="1"/>
        <end position="30"/>
    </location>
</feature>
<evidence type="ECO:0000313" key="3">
    <source>
        <dbReference type="Proteomes" id="UP000298656"/>
    </source>
</evidence>
<keyword evidence="1" id="KW-0732">Signal</keyword>
<dbReference type="EMBL" id="CP040077">
    <property type="protein sequence ID" value="QCP51609.1"/>
    <property type="molecule type" value="Genomic_DNA"/>
</dbReference>
<keyword evidence="3" id="KW-1185">Reference proteome</keyword>
<accession>A0A4P8J048</accession>
<reference evidence="2 3" key="1">
    <citation type="submission" date="2019-05" db="EMBL/GenBank/DDBJ databases">
        <title>Burkholderia sp. DHOD12, isolated from subtropical forest soil.</title>
        <authorList>
            <person name="Gao Z.-H."/>
            <person name="Qiu L.-H."/>
        </authorList>
    </citation>
    <scope>NUCLEOTIDE SEQUENCE [LARGE SCALE GENOMIC DNA]</scope>
    <source>
        <strain evidence="2 3">DHOD12</strain>
    </source>
</reference>
<dbReference type="OrthoDB" id="9107469at2"/>
<dbReference type="AlphaFoldDB" id="A0A4P8J048"/>